<dbReference type="Gene3D" id="1.25.40.380">
    <property type="entry name" value="Protein of unknown function DUF1810"/>
    <property type="match status" value="1"/>
</dbReference>
<protein>
    <submittedName>
        <fullName evidence="1">Uncharacterized protein, DUF1810 family</fullName>
    </submittedName>
</protein>
<sequence length="137" mass="15233">MAGLQEFVDAQDKHWPQILGEMRDGRKATHWIWYVFPQLATLGRSAMARHFGLSGIEEAGTYLAHPVLGPRLVTCAELLLQHPERTPEEILGTVDALKVRSCMTLFEAATDAPGVFGEVLERLYSGSRCPETLRQIG</sequence>
<proteinExistence type="predicted"/>
<dbReference type="OrthoDB" id="9801870at2"/>
<dbReference type="SUPFAM" id="SSF140736">
    <property type="entry name" value="Rv1873-like"/>
    <property type="match status" value="1"/>
</dbReference>
<accession>A0A1G7CKR0</accession>
<dbReference type="EMBL" id="FNAV01000003">
    <property type="protein sequence ID" value="SDE39330.1"/>
    <property type="molecule type" value="Genomic_DNA"/>
</dbReference>
<dbReference type="Pfam" id="PF08837">
    <property type="entry name" value="DUF1810"/>
    <property type="match status" value="1"/>
</dbReference>
<name>A0A1G7CKR0_9RHOB</name>
<gene>
    <name evidence="1" type="ORF">SAMN04488105_103180</name>
</gene>
<reference evidence="2" key="1">
    <citation type="submission" date="2016-10" db="EMBL/GenBank/DDBJ databases">
        <authorList>
            <person name="Varghese N."/>
            <person name="Submissions S."/>
        </authorList>
    </citation>
    <scope>NUCLEOTIDE SEQUENCE [LARGE SCALE GENOMIC DNA]</scope>
    <source>
        <strain evidence="2">DSM 10146</strain>
    </source>
</reference>
<dbReference type="Proteomes" id="UP000198994">
    <property type="component" value="Unassembled WGS sequence"/>
</dbReference>
<dbReference type="InterPro" id="IPR036287">
    <property type="entry name" value="Rv1873-like_sf"/>
</dbReference>
<dbReference type="InterPro" id="IPR014937">
    <property type="entry name" value="DUF1810"/>
</dbReference>
<dbReference type="PIRSF" id="PIRSF008546">
    <property type="entry name" value="UCP008546"/>
    <property type="match status" value="1"/>
</dbReference>
<evidence type="ECO:0000313" key="2">
    <source>
        <dbReference type="Proteomes" id="UP000198994"/>
    </source>
</evidence>
<keyword evidence="2" id="KW-1185">Reference proteome</keyword>
<organism evidence="1 2">
    <name type="scientific">Salipiger thiooxidans</name>
    <dbReference type="NCBI Taxonomy" id="282683"/>
    <lineage>
        <taxon>Bacteria</taxon>
        <taxon>Pseudomonadati</taxon>
        <taxon>Pseudomonadota</taxon>
        <taxon>Alphaproteobacteria</taxon>
        <taxon>Rhodobacterales</taxon>
        <taxon>Roseobacteraceae</taxon>
        <taxon>Salipiger</taxon>
    </lineage>
</organism>
<dbReference type="RefSeq" id="WP_089956315.1">
    <property type="nucleotide sequence ID" value="NZ_FNAV01000003.1"/>
</dbReference>
<evidence type="ECO:0000313" key="1">
    <source>
        <dbReference type="EMBL" id="SDE39330.1"/>
    </source>
</evidence>
<dbReference type="AlphaFoldDB" id="A0A1G7CKR0"/>